<comment type="subcellular location">
    <subcellularLocation>
        <location evidence="6">Cytoplasm</location>
    </subcellularLocation>
</comment>
<evidence type="ECO:0000259" key="7">
    <source>
        <dbReference type="Pfam" id="PF00365"/>
    </source>
</evidence>
<dbReference type="InterPro" id="IPR000023">
    <property type="entry name" value="Phosphofructokinase_dom"/>
</dbReference>
<comment type="caution">
    <text evidence="8">The sequence shown here is derived from an EMBL/GenBank/DDBJ whole genome shotgun (WGS) entry which is preliminary data.</text>
</comment>
<dbReference type="GO" id="GO:0046872">
    <property type="term" value="F:metal ion binding"/>
    <property type="evidence" value="ECO:0007669"/>
    <property type="project" value="UniProtKB-KW"/>
</dbReference>
<feature type="binding site" evidence="6">
    <location>
        <begin position="139"/>
        <end position="141"/>
    </location>
    <ligand>
        <name>substrate</name>
    </ligand>
</feature>
<dbReference type="RefSeq" id="WP_207598763.1">
    <property type="nucleotide sequence ID" value="NZ_JAFNJU010000002.1"/>
</dbReference>
<reference evidence="8" key="1">
    <citation type="submission" date="2021-03" db="EMBL/GenBank/DDBJ databases">
        <title>Proteiniclasticum marinus sp. nov., isolated from tidal flat sediment.</title>
        <authorList>
            <person name="Namirimu T."/>
            <person name="Yang J.-A."/>
            <person name="Yang S.-H."/>
            <person name="Kim Y.-J."/>
            <person name="Kwon K.K."/>
        </authorList>
    </citation>
    <scope>NUCLEOTIDE SEQUENCE</scope>
    <source>
        <strain evidence="8">SCR006</strain>
    </source>
</reference>
<comment type="caution">
    <text evidence="6">Lacks conserved residue(s) required for the propagation of feature annotation.</text>
</comment>
<feature type="binding site" evidence="6">
    <location>
        <position position="11"/>
    </location>
    <ligand>
        <name>diphosphate</name>
        <dbReference type="ChEBI" id="CHEBI:33019"/>
    </ligand>
</feature>
<keyword evidence="3 6" id="KW-0479">Metal-binding</keyword>
<evidence type="ECO:0000256" key="2">
    <source>
        <dbReference type="ARBA" id="ARBA00022679"/>
    </source>
</evidence>
<keyword evidence="4 6" id="KW-0418">Kinase</keyword>
<dbReference type="GO" id="GO:0006002">
    <property type="term" value="P:fructose 6-phosphate metabolic process"/>
    <property type="evidence" value="ECO:0007669"/>
    <property type="project" value="InterPro"/>
</dbReference>
<comment type="catalytic activity">
    <reaction evidence="6">
        <text>beta-D-fructose 6-phosphate + diphosphate = beta-D-fructose 1,6-bisphosphate + phosphate + H(+)</text>
        <dbReference type="Rhea" id="RHEA:13613"/>
        <dbReference type="ChEBI" id="CHEBI:15378"/>
        <dbReference type="ChEBI" id="CHEBI:32966"/>
        <dbReference type="ChEBI" id="CHEBI:33019"/>
        <dbReference type="ChEBI" id="CHEBI:43474"/>
        <dbReference type="ChEBI" id="CHEBI:57634"/>
        <dbReference type="EC" id="2.7.1.90"/>
    </reaction>
</comment>
<comment type="similarity">
    <text evidence="6">Belongs to the phosphofructokinase type A (PFKA) family. PPi-dependent PFK group II subfamily. Clade 'B2' sub-subfamily.</text>
</comment>
<feature type="binding site" evidence="6">
    <location>
        <position position="242"/>
    </location>
    <ligand>
        <name>substrate</name>
    </ligand>
</feature>
<dbReference type="PIRSF" id="PIRSF036483">
    <property type="entry name" value="PFK_XF0274"/>
    <property type="match status" value="1"/>
</dbReference>
<feature type="domain" description="Phosphofructokinase" evidence="7">
    <location>
        <begin position="4"/>
        <end position="319"/>
    </location>
</feature>
<dbReference type="InterPro" id="IPR011404">
    <property type="entry name" value="PPi-PFK"/>
</dbReference>
<evidence type="ECO:0000256" key="1">
    <source>
        <dbReference type="ARBA" id="ARBA00001946"/>
    </source>
</evidence>
<dbReference type="Proteomes" id="UP000664218">
    <property type="component" value="Unassembled WGS sequence"/>
</dbReference>
<keyword evidence="6" id="KW-0963">Cytoplasm</keyword>
<comment type="pathway">
    <text evidence="6">Carbohydrate degradation; glycolysis; D-glyceraldehyde 3-phosphate and glycerone phosphate from D-glucose: step 3/4.</text>
</comment>
<comment type="cofactor">
    <cofactor evidence="1 6">
        <name>Mg(2+)</name>
        <dbReference type="ChEBI" id="CHEBI:18420"/>
    </cofactor>
</comment>
<comment type="subunit">
    <text evidence="6">Homodimer.</text>
</comment>
<dbReference type="NCBIfam" id="NF010675">
    <property type="entry name" value="PRK14072.1"/>
    <property type="match status" value="1"/>
</dbReference>
<dbReference type="Gene3D" id="3.40.50.450">
    <property type="match status" value="1"/>
</dbReference>
<dbReference type="EMBL" id="JAFNJU010000002">
    <property type="protein sequence ID" value="MBO1264250.1"/>
    <property type="molecule type" value="Genomic_DNA"/>
</dbReference>
<dbReference type="EC" id="2.7.1.90" evidence="6"/>
<evidence type="ECO:0000313" key="9">
    <source>
        <dbReference type="Proteomes" id="UP000664218"/>
    </source>
</evidence>
<proteinExistence type="inferred from homology"/>
<sequence>MKNCVIAQSGGPTSVINASVMGLLKKNNEISYFDIVYAGINGIEGILNEDFFDLGQLSDEEIETIRYTPSAALGSCRYKLKNYEDSKEEYRKLFEIFRKHDIKAFFYAGGNDSQDTVRKLAAYAKEHEIDMNFIGIPKTVDNDLQVIDHAPGFGSAARYIATSVLESYLDSMVYTNNGVFITETMGRDAGWLAASGALATYNGRRCADIILLPEVPFDEEKFLQRVEEIYKEKNHVYIVASEGVRLKDGSFLAATKAHAHDSFGHAQLGGAGNALKNIIVSAGVTSRVKVLELSTLQRSAFHLASEVDLLEAFRLGERALLMAKDGETGKVSILVRKSDEPYEVEYTSTDASSIANHVKYMPLDMVTEDGMNITEEALKYFRPLTGKLPEYRVIHHFHEK</sequence>
<dbReference type="PRINTS" id="PR00476">
    <property type="entry name" value="PHFRCTKINASE"/>
</dbReference>
<evidence type="ECO:0000256" key="4">
    <source>
        <dbReference type="ARBA" id="ARBA00022777"/>
    </source>
</evidence>
<dbReference type="InterPro" id="IPR050929">
    <property type="entry name" value="PFKA"/>
</dbReference>
<dbReference type="InterPro" id="IPR035966">
    <property type="entry name" value="PKF_sf"/>
</dbReference>
<dbReference type="InterPro" id="IPR022953">
    <property type="entry name" value="ATP_PFK"/>
</dbReference>
<protein>
    <recommendedName>
        <fullName evidence="6">Pyrophosphate--fructose 6-phosphate 1-phosphotransferase</fullName>
        <ecNumber evidence="6">2.7.1.90</ecNumber>
    </recommendedName>
    <alternativeName>
        <fullName evidence="6">6-phosphofructokinase, pyrophosphate dependent</fullName>
    </alternativeName>
    <alternativeName>
        <fullName evidence="6">PPi-dependent phosphofructokinase</fullName>
        <shortName evidence="6">PPi-PFK</shortName>
    </alternativeName>
    <alternativeName>
        <fullName evidence="6">Pyrophosphate-dependent 6-phosphofructose-1-kinase</fullName>
    </alternativeName>
</protein>
<gene>
    <name evidence="6" type="primary">pfp</name>
    <name evidence="8" type="ORF">J3A84_04220</name>
</gene>
<evidence type="ECO:0000256" key="6">
    <source>
        <dbReference type="HAMAP-Rule" id="MF_01978"/>
    </source>
</evidence>
<dbReference type="SUPFAM" id="SSF53784">
    <property type="entry name" value="Phosphofructokinase"/>
    <property type="match status" value="1"/>
</dbReference>
<keyword evidence="9" id="KW-1185">Reference proteome</keyword>
<comment type="function">
    <text evidence="6">Catalyzes the phosphorylation of D-fructose 6-phosphate, the first committing step of glycolysis. Uses inorganic phosphate (PPi) as phosphoryl donor instead of ATP like common ATP-dependent phosphofructokinases (ATP-PFKs), which renders the reaction reversible, and can thus function both in glycolysis and gluconeogenesis. Consistently, PPi-PFK can replace the enzymes of both the forward (ATP-PFK) and reverse (fructose-bisphosphatase (FBPase)) reactions.</text>
</comment>
<feature type="binding site" evidence="6">
    <location>
        <begin position="185"/>
        <end position="187"/>
    </location>
    <ligand>
        <name>substrate</name>
    </ligand>
</feature>
<keyword evidence="2 6" id="KW-0808">Transferase</keyword>
<dbReference type="HAMAP" id="MF_01978">
    <property type="entry name" value="Phosphofructokinase_II_B2"/>
    <property type="match status" value="1"/>
</dbReference>
<name>A0A939H9M5_9CLOT</name>
<dbReference type="Pfam" id="PF00365">
    <property type="entry name" value="PFK"/>
    <property type="match status" value="1"/>
</dbReference>
<feature type="binding site" evidence="6">
    <location>
        <position position="111"/>
    </location>
    <ligand>
        <name>Mg(2+)</name>
        <dbReference type="ChEBI" id="CHEBI:18420"/>
        <note>catalytic</note>
    </ligand>
</feature>
<evidence type="ECO:0000256" key="5">
    <source>
        <dbReference type="ARBA" id="ARBA00022842"/>
    </source>
</evidence>
<evidence type="ECO:0000256" key="3">
    <source>
        <dbReference type="ARBA" id="ARBA00022723"/>
    </source>
</evidence>
<feature type="active site" description="Proton acceptor" evidence="6">
    <location>
        <position position="141"/>
    </location>
</feature>
<dbReference type="Gene3D" id="3.40.50.460">
    <property type="entry name" value="Phosphofructokinase domain"/>
    <property type="match status" value="1"/>
</dbReference>
<keyword evidence="6" id="KW-0324">Glycolysis</keyword>
<dbReference type="AlphaFoldDB" id="A0A939H9M5"/>
<comment type="activity regulation">
    <text evidence="6">Non-allosteric.</text>
</comment>
<dbReference type="GO" id="GO:0003872">
    <property type="term" value="F:6-phosphofructokinase activity"/>
    <property type="evidence" value="ECO:0007669"/>
    <property type="project" value="UniProtKB-UniRule"/>
</dbReference>
<accession>A0A939H9M5</accession>
<evidence type="ECO:0000313" key="8">
    <source>
        <dbReference type="EMBL" id="MBO1264250.1"/>
    </source>
</evidence>
<feature type="site" description="Important for catalytic activity and substrate specificity; stabilizes the transition state when the phosphoryl donor is PPi; prevents ATP from binding by mimicking the alpha-phosphate group of ATP" evidence="6">
    <location>
        <position position="112"/>
    </location>
</feature>
<dbReference type="PANTHER" id="PTHR45770">
    <property type="entry name" value="ATP-DEPENDENT 6-PHOSPHOFRUCTOKINASE 1"/>
    <property type="match status" value="1"/>
</dbReference>
<dbReference type="GO" id="GO:0047334">
    <property type="term" value="F:diphosphate-fructose-6-phosphate 1-phosphotransferase activity"/>
    <property type="evidence" value="ECO:0007669"/>
    <property type="project" value="UniProtKB-EC"/>
</dbReference>
<dbReference type="GO" id="GO:0005737">
    <property type="term" value="C:cytoplasm"/>
    <property type="evidence" value="ECO:0007669"/>
    <property type="project" value="UniProtKB-SubCell"/>
</dbReference>
<organism evidence="8 9">
    <name type="scientific">Proteiniclasticum aestuarii</name>
    <dbReference type="NCBI Taxonomy" id="2817862"/>
    <lineage>
        <taxon>Bacteria</taxon>
        <taxon>Bacillati</taxon>
        <taxon>Bacillota</taxon>
        <taxon>Clostridia</taxon>
        <taxon>Eubacteriales</taxon>
        <taxon>Clostridiaceae</taxon>
        <taxon>Proteiniclasticum</taxon>
    </lineage>
</organism>
<feature type="site" description="Important for catalytic activity; stabilizes the transition state when the phosphoryl donor is PPi" evidence="6">
    <location>
        <position position="138"/>
    </location>
</feature>
<keyword evidence="5 6" id="KW-0460">Magnesium</keyword>